<evidence type="ECO:0000313" key="1">
    <source>
        <dbReference type="EMBL" id="GFR50623.1"/>
    </source>
</evidence>
<reference evidence="1 2" key="1">
    <citation type="journal article" date="2021" name="Sci. Rep.">
        <title>Genome sequencing of the multicellular alga Astrephomene provides insights into convergent evolution of germ-soma differentiation.</title>
        <authorList>
            <person name="Yamashita S."/>
            <person name="Yamamoto K."/>
            <person name="Matsuzaki R."/>
            <person name="Suzuki S."/>
            <person name="Yamaguchi H."/>
            <person name="Hirooka S."/>
            <person name="Minakuchi Y."/>
            <person name="Miyagishima S."/>
            <person name="Kawachi M."/>
            <person name="Toyoda A."/>
            <person name="Nozaki H."/>
        </authorList>
    </citation>
    <scope>NUCLEOTIDE SEQUENCE [LARGE SCALE GENOMIC DNA]</scope>
    <source>
        <strain evidence="1 2">NIES-4017</strain>
    </source>
</reference>
<accession>A0AAD3DZD2</accession>
<evidence type="ECO:0000313" key="2">
    <source>
        <dbReference type="Proteomes" id="UP001054857"/>
    </source>
</evidence>
<dbReference type="PANTHER" id="PTHR47642">
    <property type="entry name" value="ATP-DEPENDENT DNA HELICASE"/>
    <property type="match status" value="1"/>
</dbReference>
<feature type="non-terminal residue" evidence="1">
    <location>
        <position position="318"/>
    </location>
</feature>
<sequence length="318" mass="35841">DAPPVYDGTNEAEIVRYIDTYITCSATAVEAELVKLQTHDHRATCFKYDPHDCRFEFPRAPMDVTRILHPYTDEEKAADGFQVMADRWAKIKQLLADIDAEKVPPPATVEQLLALAGLSLEEYIAAVRVPLKRMTAFLRRTPMEMRINPYNPVLLRIWRANMDMQFCLDPYGAAMYIVSYMLKANRGLSRAMERAADQARHDDDNLKSRIRKVGNAFVNTQEMSAQEAVYLALGLPLRSASRQSVFVPSTRPEDRTQLLRPPKDLQVLAEADPESDDIFVPGLVHAYQRRLPSLEQVCIADFATCYSKASGTRAGTGD</sequence>
<dbReference type="AlphaFoldDB" id="A0AAD3DZD2"/>
<name>A0AAD3DZD2_9CHLO</name>
<protein>
    <submittedName>
        <fullName evidence="1">Uncharacterized protein</fullName>
    </submittedName>
</protein>
<feature type="non-terminal residue" evidence="1">
    <location>
        <position position="1"/>
    </location>
</feature>
<dbReference type="PANTHER" id="PTHR47642:SF5">
    <property type="entry name" value="ATP-DEPENDENT DNA HELICASE"/>
    <property type="match status" value="1"/>
</dbReference>
<dbReference type="Proteomes" id="UP001054857">
    <property type="component" value="Unassembled WGS sequence"/>
</dbReference>
<comment type="caution">
    <text evidence="1">The sequence shown here is derived from an EMBL/GenBank/DDBJ whole genome shotgun (WGS) entry which is preliminary data.</text>
</comment>
<dbReference type="EMBL" id="BMAR01000039">
    <property type="protein sequence ID" value="GFR50623.1"/>
    <property type="molecule type" value="Genomic_DNA"/>
</dbReference>
<keyword evidence="2" id="KW-1185">Reference proteome</keyword>
<gene>
    <name evidence="1" type="ORF">Agub_g12710</name>
</gene>
<organism evidence="1 2">
    <name type="scientific">Astrephomene gubernaculifera</name>
    <dbReference type="NCBI Taxonomy" id="47775"/>
    <lineage>
        <taxon>Eukaryota</taxon>
        <taxon>Viridiplantae</taxon>
        <taxon>Chlorophyta</taxon>
        <taxon>core chlorophytes</taxon>
        <taxon>Chlorophyceae</taxon>
        <taxon>CS clade</taxon>
        <taxon>Chlamydomonadales</taxon>
        <taxon>Astrephomenaceae</taxon>
        <taxon>Astrephomene</taxon>
    </lineage>
</organism>
<proteinExistence type="predicted"/>
<dbReference type="InterPro" id="IPR051055">
    <property type="entry name" value="PIF1_helicase"/>
</dbReference>